<reference evidence="2" key="1">
    <citation type="submission" date="2009-12" db="EMBL/GenBank/DDBJ databases">
        <title>The Genome Sequence of Anolis carolinensis (Green Anole Lizard).</title>
        <authorList>
            <consortium name="The Genome Sequencing Platform"/>
            <person name="Di Palma F."/>
            <person name="Alfoldi J."/>
            <person name="Heiman D."/>
            <person name="Young S."/>
            <person name="Grabherr M."/>
            <person name="Johnson J."/>
            <person name="Lander E.S."/>
            <person name="Lindblad-Toh K."/>
        </authorList>
    </citation>
    <scope>NUCLEOTIDE SEQUENCE [LARGE SCALE GENOMIC DNA]</scope>
    <source>
        <strain evidence="2">JBL SC #1</strain>
    </source>
</reference>
<dbReference type="InterPro" id="IPR043502">
    <property type="entry name" value="DNA/RNA_pol_sf"/>
</dbReference>
<reference evidence="2" key="3">
    <citation type="submission" date="2025-09" db="UniProtKB">
        <authorList>
            <consortium name="Ensembl"/>
        </authorList>
    </citation>
    <scope>IDENTIFICATION</scope>
</reference>
<dbReference type="InterPro" id="IPR000477">
    <property type="entry name" value="RT_dom"/>
</dbReference>
<dbReference type="InParanoid" id="A0A803TFM6"/>
<feature type="domain" description="Reverse transcriptase" evidence="1">
    <location>
        <begin position="311"/>
        <end position="585"/>
    </location>
</feature>
<dbReference type="Proteomes" id="UP000001646">
    <property type="component" value="Unplaced"/>
</dbReference>
<dbReference type="PROSITE" id="PS50878">
    <property type="entry name" value="RT_POL"/>
    <property type="match status" value="1"/>
</dbReference>
<keyword evidence="3" id="KW-1185">Reference proteome</keyword>
<evidence type="ECO:0000313" key="2">
    <source>
        <dbReference type="Ensembl" id="ENSACAP00000034016.1"/>
    </source>
</evidence>
<proteinExistence type="predicted"/>
<name>A0A803TFM6_ANOCA</name>
<dbReference type="AlphaFoldDB" id="A0A803TFM6"/>
<dbReference type="SUPFAM" id="SSF56672">
    <property type="entry name" value="DNA/RNA polymerases"/>
    <property type="match status" value="1"/>
</dbReference>
<organism evidence="2 3">
    <name type="scientific">Anolis carolinensis</name>
    <name type="common">Green anole</name>
    <name type="synonym">American chameleon</name>
    <dbReference type="NCBI Taxonomy" id="28377"/>
    <lineage>
        <taxon>Eukaryota</taxon>
        <taxon>Metazoa</taxon>
        <taxon>Chordata</taxon>
        <taxon>Craniata</taxon>
        <taxon>Vertebrata</taxon>
        <taxon>Euteleostomi</taxon>
        <taxon>Lepidosauria</taxon>
        <taxon>Squamata</taxon>
        <taxon>Bifurcata</taxon>
        <taxon>Unidentata</taxon>
        <taxon>Episquamata</taxon>
        <taxon>Toxicofera</taxon>
        <taxon>Iguania</taxon>
        <taxon>Dactyloidae</taxon>
        <taxon>Anolis</taxon>
    </lineage>
</organism>
<evidence type="ECO:0000313" key="3">
    <source>
        <dbReference type="Proteomes" id="UP000001646"/>
    </source>
</evidence>
<dbReference type="GeneTree" id="ENSGT01150000286962"/>
<dbReference type="Pfam" id="PF00078">
    <property type="entry name" value="RVT_1"/>
    <property type="match status" value="1"/>
</dbReference>
<reference evidence="2" key="2">
    <citation type="submission" date="2025-08" db="UniProtKB">
        <authorList>
            <consortium name="Ensembl"/>
        </authorList>
    </citation>
    <scope>IDENTIFICATION</scope>
</reference>
<dbReference type="Ensembl" id="ENSACAT00000037630.1">
    <property type="protein sequence ID" value="ENSACAP00000034016.1"/>
    <property type="gene ID" value="ENSACAG00000042149.1"/>
</dbReference>
<evidence type="ECO:0000259" key="1">
    <source>
        <dbReference type="PROSITE" id="PS50878"/>
    </source>
</evidence>
<sequence>MAAMTTMGLSQIIAGPTHQAGHTLNLVFVADSGMIRVEEQNTLPVSWSDHYLVSFRLSATLNLRRGEGQIKIVRPRRLMDPEGFLRNLGVLPAMEPGDPVDVLVDLYNREVTRAIDTIAPEHPITLRHDKPSPWFSGELAVLKHTRRGLERTWRSSRDVSDRARATAFLRAYTVAIRAAKESYMTTRIASAANRSSELFRVVGELLQPPVVEETFDDPATRCRDFAHHFADKVAQIRLELDSNFTTVPGEVIEASACPILWDSFRLVLPETVVEVLGAVRATTSVLDPCPSWLIKSAREGLVDWFVLIINASLEQGFFPSYLKQAVVRPLLKKVSLDSTVLNNFRAISNLPFLGKVLERVVASQLQGFLDDINYLDQSQSGFRAGHGTETALVALVDDLRRELDGGSVTLLVLLDISAAFDTIDHGILLGRLSGMGLGGTVLSWLRSFLEGRSQMVKLGDACSDPWPLSCGVPQGSILSPMIFNIYMKPLGEVIRSFGVGCHLYADDAQLYYSFPPNSKEASRVLDECLAAVSIWMRRNKLKINPDKTEVLLVDRNPDRGIGWQPVLDGVTLPLKPQVRSLGVLLDSSLTLEAQALAVSGRAFAQLRLVRQLRPYPAKADLAGVVHALVTSRLDYCNALYVGLPLKTARKFQLVQRSAARMLTGAPYRERSTLLFKELHWLPFTFRAQFKVQVLTYKALNGLGPSYLRDRISAYEPTRSLRSSGEALLVIPPASQARLVGTRDRAFSVVAPRLWNTLPKDLRQAPTLAVFRKNLKTWLFQCAFPD</sequence>
<protein>
    <recommendedName>
        <fullName evidence="1">Reverse transcriptase domain-containing protein</fullName>
    </recommendedName>
</protein>
<dbReference type="CDD" id="cd01650">
    <property type="entry name" value="RT_nLTR_like"/>
    <property type="match status" value="1"/>
</dbReference>
<dbReference type="PANTHER" id="PTHR33332">
    <property type="entry name" value="REVERSE TRANSCRIPTASE DOMAIN-CONTAINING PROTEIN"/>
    <property type="match status" value="1"/>
</dbReference>
<accession>A0A803TFM6</accession>